<dbReference type="Proteomes" id="UP000664203">
    <property type="component" value="Unassembled WGS sequence"/>
</dbReference>
<protein>
    <submittedName>
        <fullName evidence="2">Uncharacterized protein</fullName>
    </submittedName>
</protein>
<feature type="chain" id="PRO_5034092099" evidence="1">
    <location>
        <begin position="18"/>
        <end position="489"/>
    </location>
</feature>
<reference evidence="2" key="1">
    <citation type="submission" date="2021-03" db="EMBL/GenBank/DDBJ databases">
        <authorList>
            <person name="Tagirdzhanova G."/>
        </authorList>
    </citation>
    <scope>NUCLEOTIDE SEQUENCE</scope>
</reference>
<evidence type="ECO:0000256" key="1">
    <source>
        <dbReference type="SAM" id="SignalP"/>
    </source>
</evidence>
<comment type="caution">
    <text evidence="2">The sequence shown here is derived from an EMBL/GenBank/DDBJ whole genome shotgun (WGS) entry which is preliminary data.</text>
</comment>
<feature type="signal peptide" evidence="1">
    <location>
        <begin position="1"/>
        <end position="17"/>
    </location>
</feature>
<evidence type="ECO:0000313" key="2">
    <source>
        <dbReference type="EMBL" id="CAF9916127.1"/>
    </source>
</evidence>
<sequence length="489" mass="51226">MRFIAPLLLILSLYATALPTLDLPLEGRAVSCTGDPSIPYDSSCYGTLGISAWLLNWNQTTQRCSPAQNGSDCCGPNGNPNEPWSTCFLRLSLANADYDCSQISIGSCSLEGVQPAKGVNDTAQTRYVNNAPSPVAIIGDPWTAKENDKLMPLSIAINSFFTNWYTALQYATSQAALAVTPIITLVDPPSTTNMALKDILTALTAGLAIIAAPEIGPALDGAAGEAASIFSAAIQQAPGVAQAIWPAGTVNSETVQIGDLQNKLGSINSDLSDRLNSGLQTIMNDVGAFTNFASQGSFSGNLIPSLPNETEVLNIGLKTFILTTAMDRNGWSVFWGPSFTDGLVNTAQSQASNFGCTIESNGVCDTPSGKGKNGQPQGWAEWTSNATNRSFSPQKYFAKGSSGPSGSAVMSAITSNQWGTLPLVFDGSYNCSQAHAPLSRTPVISTNSNGTLDFSCLGQLQANSGCGDANTPWGVAQKTKSCTPFFGVY</sequence>
<name>A0A8H3F512_9LECA</name>
<dbReference type="EMBL" id="CAJPDR010000088">
    <property type="protein sequence ID" value="CAF9916127.1"/>
    <property type="molecule type" value="Genomic_DNA"/>
</dbReference>
<organism evidence="2 3">
    <name type="scientific">Alectoria fallacina</name>
    <dbReference type="NCBI Taxonomy" id="1903189"/>
    <lineage>
        <taxon>Eukaryota</taxon>
        <taxon>Fungi</taxon>
        <taxon>Dikarya</taxon>
        <taxon>Ascomycota</taxon>
        <taxon>Pezizomycotina</taxon>
        <taxon>Lecanoromycetes</taxon>
        <taxon>OSLEUM clade</taxon>
        <taxon>Lecanoromycetidae</taxon>
        <taxon>Lecanorales</taxon>
        <taxon>Lecanorineae</taxon>
        <taxon>Parmeliaceae</taxon>
        <taxon>Alectoria</taxon>
    </lineage>
</organism>
<dbReference type="OrthoDB" id="5345753at2759"/>
<dbReference type="AlphaFoldDB" id="A0A8H3F512"/>
<proteinExistence type="predicted"/>
<gene>
    <name evidence="2" type="ORF">ALECFALPRED_010527</name>
</gene>
<evidence type="ECO:0000313" key="3">
    <source>
        <dbReference type="Proteomes" id="UP000664203"/>
    </source>
</evidence>
<accession>A0A8H3F512</accession>
<keyword evidence="1" id="KW-0732">Signal</keyword>
<keyword evidence="3" id="KW-1185">Reference proteome</keyword>